<protein>
    <recommendedName>
        <fullName evidence="1">UPF0225 protein ACFSYH_00850</fullName>
    </recommendedName>
</protein>
<comment type="caution">
    <text evidence="3">The sequence shown here is derived from an EMBL/GenBank/DDBJ whole genome shotgun (WGS) entry which is preliminary data.</text>
</comment>
<dbReference type="Gene3D" id="3.10.450.50">
    <property type="match status" value="1"/>
</dbReference>
<keyword evidence="4" id="KW-1185">Reference proteome</keyword>
<dbReference type="EMBL" id="JBHUOP010000001">
    <property type="protein sequence ID" value="MFD2839123.1"/>
    <property type="molecule type" value="Genomic_DNA"/>
</dbReference>
<dbReference type="RefSeq" id="WP_377464546.1">
    <property type="nucleotide sequence ID" value="NZ_JBHUOP010000001.1"/>
</dbReference>
<evidence type="ECO:0000259" key="2">
    <source>
        <dbReference type="Pfam" id="PF17775"/>
    </source>
</evidence>
<dbReference type="Proteomes" id="UP001597391">
    <property type="component" value="Unassembled WGS sequence"/>
</dbReference>
<organism evidence="3 4">
    <name type="scientific">Populibacterium corticicola</name>
    <dbReference type="NCBI Taxonomy" id="1812826"/>
    <lineage>
        <taxon>Bacteria</taxon>
        <taxon>Bacillati</taxon>
        <taxon>Actinomycetota</taxon>
        <taxon>Actinomycetes</taxon>
        <taxon>Micrococcales</taxon>
        <taxon>Jonesiaceae</taxon>
        <taxon>Populibacterium</taxon>
    </lineage>
</organism>
<dbReference type="InterPro" id="IPR048469">
    <property type="entry name" value="YchJ-like_M"/>
</dbReference>
<name>A0ABW5XBS1_9MICO</name>
<evidence type="ECO:0000313" key="4">
    <source>
        <dbReference type="Proteomes" id="UP001597391"/>
    </source>
</evidence>
<feature type="domain" description="YchJ-like middle NTF2-like" evidence="2">
    <location>
        <begin position="30"/>
        <end position="122"/>
    </location>
</feature>
<dbReference type="SUPFAM" id="SSF54427">
    <property type="entry name" value="NTF2-like"/>
    <property type="match status" value="1"/>
</dbReference>
<dbReference type="InterPro" id="IPR023006">
    <property type="entry name" value="YchJ-like"/>
</dbReference>
<dbReference type="InterPro" id="IPR032710">
    <property type="entry name" value="NTF2-like_dom_sf"/>
</dbReference>
<evidence type="ECO:0000313" key="3">
    <source>
        <dbReference type="EMBL" id="MFD2839123.1"/>
    </source>
</evidence>
<evidence type="ECO:0000256" key="1">
    <source>
        <dbReference type="HAMAP-Rule" id="MF_00612"/>
    </source>
</evidence>
<accession>A0ABW5XBS1</accession>
<dbReference type="HAMAP" id="MF_00612">
    <property type="entry name" value="UPF0225"/>
    <property type="match status" value="1"/>
</dbReference>
<sequence>MPDLTCPCDPAREYAHCCQPIHRGELEAATPEALMRSRYSAFALGLIDYLRHSWAPETCPVDLELDPAQRWTRLRILDAPALEGERGVVHFRAHYRYGEERDFLEERSTFRRESGRWVYVDGEIL</sequence>
<dbReference type="Pfam" id="PF17775">
    <property type="entry name" value="YchJ_M-like"/>
    <property type="match status" value="1"/>
</dbReference>
<reference evidence="4" key="1">
    <citation type="journal article" date="2019" name="Int. J. Syst. Evol. Microbiol.">
        <title>The Global Catalogue of Microorganisms (GCM) 10K type strain sequencing project: providing services to taxonomists for standard genome sequencing and annotation.</title>
        <authorList>
            <consortium name="The Broad Institute Genomics Platform"/>
            <consortium name="The Broad Institute Genome Sequencing Center for Infectious Disease"/>
            <person name="Wu L."/>
            <person name="Ma J."/>
        </authorList>
    </citation>
    <scope>NUCLEOTIDE SEQUENCE [LARGE SCALE GENOMIC DNA]</scope>
    <source>
        <strain evidence="4">KCTC 33576</strain>
    </source>
</reference>
<proteinExistence type="inferred from homology"/>
<comment type="similarity">
    <text evidence="1">Belongs to the UPF0225 family.</text>
</comment>
<gene>
    <name evidence="3" type="ORF">ACFSYH_00850</name>
</gene>